<gene>
    <name evidence="2" type="ORF">EV671_101973</name>
</gene>
<dbReference type="RefSeq" id="WP_132573506.1">
    <property type="nucleotide sequence ID" value="NZ_CBCSGL010000017.1"/>
</dbReference>
<sequence>MAIRLDVFDDFHLHRDSAPEWAQRYVQLSPGRMRSALVETTAPGLQVFRKWMSERVVQQGCLPAGRICFALLGQAGAGRPWMQGRELGENLVFVLRAGQDFMLQRPRGMALLACSFAAEDFRGLLDARPWSPAAAALLARPAVQAPGTELARLRSLLLARPSAASVFAALTEVFEAAASPTCSIGSASAAYVVAECHRLVAAGGDAPPDIAALARRLRISRRSLQNSFRQVADTTAVHYLRSLRLNAVRRRLLDTGAAELGVSEAAGDAGFEHLGHFGQRYRQLFGELPSQTFRKTAP</sequence>
<feature type="domain" description="HTH araC/xylS-type" evidence="1">
    <location>
        <begin position="210"/>
        <end position="295"/>
    </location>
</feature>
<keyword evidence="2" id="KW-0238">DNA-binding</keyword>
<dbReference type="PANTHER" id="PTHR47893:SF1">
    <property type="entry name" value="REGULATORY PROTEIN PCHR"/>
    <property type="match status" value="1"/>
</dbReference>
<proteinExistence type="predicted"/>
<dbReference type="SMART" id="SM00342">
    <property type="entry name" value="HTH_ARAC"/>
    <property type="match status" value="1"/>
</dbReference>
<dbReference type="OrthoDB" id="185346at2"/>
<dbReference type="GO" id="GO:0003700">
    <property type="term" value="F:DNA-binding transcription factor activity"/>
    <property type="evidence" value="ECO:0007669"/>
    <property type="project" value="InterPro"/>
</dbReference>
<dbReference type="Proteomes" id="UP000295110">
    <property type="component" value="Unassembled WGS sequence"/>
</dbReference>
<dbReference type="PROSITE" id="PS01124">
    <property type="entry name" value="HTH_ARAC_FAMILY_2"/>
    <property type="match status" value="1"/>
</dbReference>
<dbReference type="InterPro" id="IPR053142">
    <property type="entry name" value="PchR_regulatory_protein"/>
</dbReference>
<dbReference type="InterPro" id="IPR018060">
    <property type="entry name" value="HTH_AraC"/>
</dbReference>
<dbReference type="Pfam" id="PF12833">
    <property type="entry name" value="HTH_18"/>
    <property type="match status" value="1"/>
</dbReference>
<evidence type="ECO:0000259" key="1">
    <source>
        <dbReference type="PROSITE" id="PS01124"/>
    </source>
</evidence>
<dbReference type="EMBL" id="SMBU01000019">
    <property type="protein sequence ID" value="TCU93274.1"/>
    <property type="molecule type" value="Genomic_DNA"/>
</dbReference>
<dbReference type="PANTHER" id="PTHR47893">
    <property type="entry name" value="REGULATORY PROTEIN PCHR"/>
    <property type="match status" value="1"/>
</dbReference>
<dbReference type="AlphaFoldDB" id="A0A4R3UTB7"/>
<comment type="caution">
    <text evidence="2">The sequence shown here is derived from an EMBL/GenBank/DDBJ whole genome shotgun (WGS) entry which is preliminary data.</text>
</comment>
<organism evidence="2 3">
    <name type="scientific">Roseateles saccharophilus</name>
    <name type="common">Pseudomonas saccharophila</name>
    <dbReference type="NCBI Taxonomy" id="304"/>
    <lineage>
        <taxon>Bacteria</taxon>
        <taxon>Pseudomonadati</taxon>
        <taxon>Pseudomonadota</taxon>
        <taxon>Betaproteobacteria</taxon>
        <taxon>Burkholderiales</taxon>
        <taxon>Sphaerotilaceae</taxon>
        <taxon>Roseateles</taxon>
    </lineage>
</organism>
<name>A0A4R3UTB7_ROSSA</name>
<dbReference type="Gene3D" id="1.10.10.60">
    <property type="entry name" value="Homeodomain-like"/>
    <property type="match status" value="1"/>
</dbReference>
<evidence type="ECO:0000313" key="2">
    <source>
        <dbReference type="EMBL" id="TCU93274.1"/>
    </source>
</evidence>
<accession>A0A4R3UTB7</accession>
<evidence type="ECO:0000313" key="3">
    <source>
        <dbReference type="Proteomes" id="UP000295110"/>
    </source>
</evidence>
<reference evidence="2 3" key="1">
    <citation type="submission" date="2019-03" db="EMBL/GenBank/DDBJ databases">
        <title>Genomic Encyclopedia of Type Strains, Phase IV (KMG-IV): sequencing the most valuable type-strain genomes for metagenomic binning, comparative biology and taxonomic classification.</title>
        <authorList>
            <person name="Goeker M."/>
        </authorList>
    </citation>
    <scope>NUCLEOTIDE SEQUENCE [LARGE SCALE GENOMIC DNA]</scope>
    <source>
        <strain evidence="2 3">DSM 654</strain>
    </source>
</reference>
<protein>
    <submittedName>
        <fullName evidence="2">AraC-like DNA-binding protein</fullName>
    </submittedName>
</protein>
<keyword evidence="3" id="KW-1185">Reference proteome</keyword>
<dbReference type="GO" id="GO:0043565">
    <property type="term" value="F:sequence-specific DNA binding"/>
    <property type="evidence" value="ECO:0007669"/>
    <property type="project" value="InterPro"/>
</dbReference>